<keyword evidence="2" id="KW-0762">Sugar transport</keyword>
<keyword evidence="7" id="KW-1185">Reference proteome</keyword>
<keyword evidence="3" id="KW-0808">Transferase</keyword>
<dbReference type="SUPFAM" id="SSF46973">
    <property type="entry name" value="Enzyme IIa from lactose specific PTS, IIa-lac"/>
    <property type="match status" value="1"/>
</dbReference>
<sequence length="132" mass="14365">MAELNDTADTLKKAAETQQSREEATLMAAMGLIANGGNAKSLAFEAIRLAKVGKIKEAREKLAEADKSLLEAHNSQTDMLTKEAQGQHTHVTLLVVHSQDHLMNAITFRDLAGEMVDLYEKLYANGALKTEA</sequence>
<evidence type="ECO:0000256" key="5">
    <source>
        <dbReference type="PROSITE-ProRule" id="PRU00418"/>
    </source>
</evidence>
<keyword evidence="1" id="KW-0813">Transport</keyword>
<accession>A0ABQ3W6T6</accession>
<evidence type="ECO:0000256" key="4">
    <source>
        <dbReference type="ARBA" id="ARBA00022683"/>
    </source>
</evidence>
<gene>
    <name evidence="6" type="ORF">lacNasYZ03_07370</name>
</gene>
<evidence type="ECO:0000313" key="7">
    <source>
        <dbReference type="Proteomes" id="UP000616547"/>
    </source>
</evidence>
<evidence type="ECO:0000256" key="1">
    <source>
        <dbReference type="ARBA" id="ARBA00022448"/>
    </source>
</evidence>
<name>A0ABQ3W6T6_9LACO</name>
<dbReference type="Proteomes" id="UP000616547">
    <property type="component" value="Unassembled WGS sequence"/>
</dbReference>
<dbReference type="PROSITE" id="PS51095">
    <property type="entry name" value="PTS_EIIA_TYPE_3"/>
    <property type="match status" value="1"/>
</dbReference>
<protein>
    <submittedName>
        <fullName evidence="6">PTS cellobiose transporter subunit IIA</fullName>
    </submittedName>
</protein>
<evidence type="ECO:0000256" key="2">
    <source>
        <dbReference type="ARBA" id="ARBA00022597"/>
    </source>
</evidence>
<evidence type="ECO:0000256" key="3">
    <source>
        <dbReference type="ARBA" id="ARBA00022679"/>
    </source>
</evidence>
<proteinExistence type="predicted"/>
<evidence type="ECO:0000313" key="6">
    <source>
        <dbReference type="EMBL" id="GHW01050.1"/>
    </source>
</evidence>
<dbReference type="InterPro" id="IPR036542">
    <property type="entry name" value="PTS_IIA_lac/cel_sf"/>
</dbReference>
<dbReference type="EMBL" id="BOCI01000199">
    <property type="protein sequence ID" value="GHW01050.1"/>
    <property type="molecule type" value="Genomic_DNA"/>
</dbReference>
<dbReference type="PANTHER" id="PTHR34382">
    <property type="entry name" value="PTS SYSTEM N,N'-DIACETYLCHITOBIOSE-SPECIFIC EIIA COMPONENT"/>
    <property type="match status" value="1"/>
</dbReference>
<keyword evidence="4" id="KW-0598">Phosphotransferase system</keyword>
<dbReference type="InterPro" id="IPR003188">
    <property type="entry name" value="PTS_IIA_lac/cel"/>
</dbReference>
<organism evidence="6 7">
    <name type="scientific">Lactobacillus nasalidis</name>
    <dbReference type="NCBI Taxonomy" id="2797258"/>
    <lineage>
        <taxon>Bacteria</taxon>
        <taxon>Bacillati</taxon>
        <taxon>Bacillota</taxon>
        <taxon>Bacilli</taxon>
        <taxon>Lactobacillales</taxon>
        <taxon>Lactobacillaceae</taxon>
        <taxon>Lactobacillus</taxon>
    </lineage>
</organism>
<reference evidence="7" key="1">
    <citation type="submission" date="2021-01" db="EMBL/GenBank/DDBJ databases">
        <title>Draft genome sequence of Nasalis larvatus strain YZ03.</title>
        <authorList>
            <person name="Suzuki-Hashido N."/>
            <person name="Tsuchida S."/>
            <person name="Hayakawa T."/>
        </authorList>
    </citation>
    <scope>NUCLEOTIDE SEQUENCE [LARGE SCALE GENOMIC DNA]</scope>
    <source>
        <strain evidence="7">YZ03</strain>
    </source>
</reference>
<feature type="modified residue" description="Phosphohistidine; by HPr" evidence="5">
    <location>
        <position position="97"/>
    </location>
</feature>
<dbReference type="Gene3D" id="1.20.58.80">
    <property type="entry name" value="Phosphotransferase system, lactose/cellobiose-type IIA subunit"/>
    <property type="match status" value="1"/>
</dbReference>
<dbReference type="Pfam" id="PF02255">
    <property type="entry name" value="PTS_IIA"/>
    <property type="match status" value="1"/>
</dbReference>
<comment type="caution">
    <text evidence="6">The sequence shown here is derived from an EMBL/GenBank/DDBJ whole genome shotgun (WGS) entry which is preliminary data.</text>
</comment>
<dbReference type="CDD" id="cd00215">
    <property type="entry name" value="PTS_IIA_lac"/>
    <property type="match status" value="1"/>
</dbReference>
<dbReference type="PANTHER" id="PTHR34382:SF7">
    <property type="entry name" value="PTS SYSTEM N,N'-DIACETYLCHITOBIOSE-SPECIFIC EIIA COMPONENT"/>
    <property type="match status" value="1"/>
</dbReference>